<comment type="subunit">
    <text evidence="3">Heptamer of 7 subunits arranged in a ring.</text>
</comment>
<organism evidence="4 5">
    <name type="scientific">Candidatus Woesebacteria bacterium RBG_13_36_22</name>
    <dbReference type="NCBI Taxonomy" id="1802478"/>
    <lineage>
        <taxon>Bacteria</taxon>
        <taxon>Candidatus Woeseibacteriota</taxon>
    </lineage>
</organism>
<reference evidence="4 5" key="1">
    <citation type="journal article" date="2016" name="Nat. Commun.">
        <title>Thousands of microbial genomes shed light on interconnected biogeochemical processes in an aquifer system.</title>
        <authorList>
            <person name="Anantharaman K."/>
            <person name="Brown C.T."/>
            <person name="Hug L.A."/>
            <person name="Sharon I."/>
            <person name="Castelle C.J."/>
            <person name="Probst A.J."/>
            <person name="Thomas B.C."/>
            <person name="Singh A."/>
            <person name="Wilkins M.J."/>
            <person name="Karaoz U."/>
            <person name="Brodie E.L."/>
            <person name="Williams K.H."/>
            <person name="Hubbard S.S."/>
            <person name="Banfield J.F."/>
        </authorList>
    </citation>
    <scope>NUCLEOTIDE SEQUENCE [LARGE SCALE GENOMIC DNA]</scope>
</reference>
<dbReference type="Proteomes" id="UP000176939">
    <property type="component" value="Unassembled WGS sequence"/>
</dbReference>
<comment type="caution">
    <text evidence="4">The sequence shown here is derived from an EMBL/GenBank/DDBJ whole genome shotgun (WGS) entry which is preliminary data.</text>
</comment>
<dbReference type="PRINTS" id="PR00297">
    <property type="entry name" value="CHAPERONIN10"/>
</dbReference>
<proteinExistence type="inferred from homology"/>
<dbReference type="InterPro" id="IPR037124">
    <property type="entry name" value="Chaperonin_GroES_sf"/>
</dbReference>
<dbReference type="InterPro" id="IPR020818">
    <property type="entry name" value="Chaperonin_GroES"/>
</dbReference>
<keyword evidence="2 3" id="KW-0143">Chaperone</keyword>
<dbReference type="GO" id="GO:0005524">
    <property type="term" value="F:ATP binding"/>
    <property type="evidence" value="ECO:0007669"/>
    <property type="project" value="InterPro"/>
</dbReference>
<evidence type="ECO:0000313" key="5">
    <source>
        <dbReference type="Proteomes" id="UP000176939"/>
    </source>
</evidence>
<evidence type="ECO:0000313" key="4">
    <source>
        <dbReference type="EMBL" id="OGM08895.1"/>
    </source>
</evidence>
<dbReference type="GO" id="GO:0044183">
    <property type="term" value="F:protein folding chaperone"/>
    <property type="evidence" value="ECO:0007669"/>
    <property type="project" value="InterPro"/>
</dbReference>
<evidence type="ECO:0000256" key="3">
    <source>
        <dbReference type="RuleBase" id="RU000535"/>
    </source>
</evidence>
<dbReference type="EMBL" id="MGFQ01000035">
    <property type="protein sequence ID" value="OGM08895.1"/>
    <property type="molecule type" value="Genomic_DNA"/>
</dbReference>
<dbReference type="AlphaFoldDB" id="A0A1F7X3L2"/>
<dbReference type="SUPFAM" id="SSF50129">
    <property type="entry name" value="GroES-like"/>
    <property type="match status" value="1"/>
</dbReference>
<dbReference type="CDD" id="cd00320">
    <property type="entry name" value="cpn10"/>
    <property type="match status" value="1"/>
</dbReference>
<name>A0A1F7X3L2_9BACT</name>
<gene>
    <name evidence="4" type="ORF">A2Z67_02700</name>
</gene>
<dbReference type="Pfam" id="PF00166">
    <property type="entry name" value="Cpn10"/>
    <property type="match status" value="1"/>
</dbReference>
<sequence>MKQEGIKTKPVSLLKGGPDDIQYVDFTELPLQPLADIKTKPVSLLKGGPDDIQYVDFTELPLQPLADRVIIELIYIDRKEKIILTPSEVAAEMKGEHAQLRIDPNAKKTAEVPLSDFQDHPRQGVVRAIGKGFITPEGRELPMEVKVGDIVYYDPRQFVEQIVFEGIIYGVIRQGGIVCIDKTQKFN</sequence>
<dbReference type="InterPro" id="IPR011032">
    <property type="entry name" value="GroES-like_sf"/>
</dbReference>
<evidence type="ECO:0000256" key="1">
    <source>
        <dbReference type="ARBA" id="ARBA00006975"/>
    </source>
</evidence>
<accession>A0A1F7X3L2</accession>
<comment type="function">
    <text evidence="3">Together with the chaperonin GroEL, plays an essential role in assisting protein folding. The GroEL-GroES system forms a nano-cage that allows encapsulation of the non-native substrate proteins and provides a physical environment optimized to promote and accelerate protein folding. GroES binds to the apical surface of the GroEL ring, thereby capping the opening of the GroEL channel.</text>
</comment>
<comment type="similarity">
    <text evidence="1 3">Belongs to the GroES chaperonin family.</text>
</comment>
<evidence type="ECO:0000256" key="2">
    <source>
        <dbReference type="ARBA" id="ARBA00023186"/>
    </source>
</evidence>
<dbReference type="Gene3D" id="2.30.33.40">
    <property type="entry name" value="GroES chaperonin"/>
    <property type="match status" value="1"/>
</dbReference>
<dbReference type="SMART" id="SM00883">
    <property type="entry name" value="Cpn10"/>
    <property type="match status" value="1"/>
</dbReference>
<protein>
    <recommendedName>
        <fullName evidence="3">10 kDa chaperonin</fullName>
    </recommendedName>
</protein>